<dbReference type="Proteomes" id="UP001159363">
    <property type="component" value="Chromosome 2"/>
</dbReference>
<accession>A0ABQ9I6N6</accession>
<organism evidence="4 5">
    <name type="scientific">Dryococelus australis</name>
    <dbReference type="NCBI Taxonomy" id="614101"/>
    <lineage>
        <taxon>Eukaryota</taxon>
        <taxon>Metazoa</taxon>
        <taxon>Ecdysozoa</taxon>
        <taxon>Arthropoda</taxon>
        <taxon>Hexapoda</taxon>
        <taxon>Insecta</taxon>
        <taxon>Pterygota</taxon>
        <taxon>Neoptera</taxon>
        <taxon>Polyneoptera</taxon>
        <taxon>Phasmatodea</taxon>
        <taxon>Verophasmatodea</taxon>
        <taxon>Anareolatae</taxon>
        <taxon>Phasmatidae</taxon>
        <taxon>Eurycanthinae</taxon>
        <taxon>Dryococelus</taxon>
    </lineage>
</organism>
<keyword evidence="5" id="KW-1185">Reference proteome</keyword>
<evidence type="ECO:0000256" key="1">
    <source>
        <dbReference type="ARBA" id="ARBA00001968"/>
    </source>
</evidence>
<name>A0ABQ9I6N6_9NEOP</name>
<evidence type="ECO:0000313" key="4">
    <source>
        <dbReference type="EMBL" id="KAJ8892306.1"/>
    </source>
</evidence>
<dbReference type="EMBL" id="JARBHB010000002">
    <property type="protein sequence ID" value="KAJ8892306.1"/>
    <property type="molecule type" value="Genomic_DNA"/>
</dbReference>
<dbReference type="InterPro" id="IPR027806">
    <property type="entry name" value="HARBI1_dom"/>
</dbReference>
<keyword evidence="2" id="KW-0479">Metal-binding</keyword>
<evidence type="ECO:0000259" key="3">
    <source>
        <dbReference type="Pfam" id="PF13359"/>
    </source>
</evidence>
<proteinExistence type="predicted"/>
<gene>
    <name evidence="4" type="ORF">PR048_004886</name>
</gene>
<reference evidence="4 5" key="1">
    <citation type="submission" date="2023-02" db="EMBL/GenBank/DDBJ databases">
        <title>LHISI_Scaffold_Assembly.</title>
        <authorList>
            <person name="Stuart O.P."/>
            <person name="Cleave R."/>
            <person name="Magrath M.J.L."/>
            <person name="Mikheyev A.S."/>
        </authorList>
    </citation>
    <scope>NUCLEOTIDE SEQUENCE [LARGE SCALE GENOMIC DNA]</scope>
    <source>
        <strain evidence="4">Daus_M_001</strain>
        <tissue evidence="4">Leg muscle</tissue>
    </source>
</reference>
<feature type="domain" description="DDE Tnp4" evidence="3">
    <location>
        <begin position="12"/>
        <end position="65"/>
    </location>
</feature>
<comment type="caution">
    <text evidence="4">The sequence shown here is derived from an EMBL/GenBank/DDBJ whole genome shotgun (WGS) entry which is preliminary data.</text>
</comment>
<comment type="cofactor">
    <cofactor evidence="1">
        <name>a divalent metal cation</name>
        <dbReference type="ChEBI" id="CHEBI:60240"/>
    </cofactor>
</comment>
<dbReference type="Pfam" id="PF13359">
    <property type="entry name" value="DDE_Tnp_4"/>
    <property type="match status" value="1"/>
</dbReference>
<evidence type="ECO:0000313" key="5">
    <source>
        <dbReference type="Proteomes" id="UP001159363"/>
    </source>
</evidence>
<protein>
    <recommendedName>
        <fullName evidence="3">DDE Tnp4 domain-containing protein</fullName>
    </recommendedName>
</protein>
<evidence type="ECO:0000256" key="2">
    <source>
        <dbReference type="ARBA" id="ARBA00022723"/>
    </source>
</evidence>
<sequence>MKPYAGVHPKGSSERIFDFRLSQARQVVENTFEIISSVFRVLRKPLLRTPENAQLVVMAFACLHNYLRRSKSSSSSYIPPGALDIEKNGRLIEGSWRNAQCAGGFQHIRNVPRRATLQAKDIRTEFTDYFTTT</sequence>